<accession>A0A0A1XP00</accession>
<dbReference type="Pfam" id="PF13532">
    <property type="entry name" value="2OG-FeII_Oxy_2"/>
    <property type="match status" value="1"/>
</dbReference>
<dbReference type="EMBL" id="GBXI01002024">
    <property type="protein sequence ID" value="JAD12268.1"/>
    <property type="molecule type" value="Transcribed_RNA"/>
</dbReference>
<dbReference type="PANTHER" id="PTHR16557">
    <property type="entry name" value="ALKYLATED DNA REPAIR PROTEIN ALKB-RELATED"/>
    <property type="match status" value="1"/>
</dbReference>
<reference evidence="7" key="2">
    <citation type="journal article" date="2015" name="Gigascience">
        <title>Reconstructing a comprehensive transcriptome assembly of a white-pupal translocated strain of the pest fruit fly Bactrocera cucurbitae.</title>
        <authorList>
            <person name="Sim S.B."/>
            <person name="Calla B."/>
            <person name="Hall B."/>
            <person name="DeRego T."/>
            <person name="Geib S.M."/>
        </authorList>
    </citation>
    <scope>NUCLEOTIDE SEQUENCE</scope>
</reference>
<dbReference type="PROSITE" id="PS51471">
    <property type="entry name" value="FE2OG_OXY"/>
    <property type="match status" value="1"/>
</dbReference>
<feature type="binding site" evidence="5">
    <location>
        <position position="199"/>
    </location>
    <ligand>
        <name>Fe cation</name>
        <dbReference type="ChEBI" id="CHEBI:24875"/>
        <note>catalytic</note>
    </ligand>
</feature>
<dbReference type="InterPro" id="IPR004574">
    <property type="entry name" value="Alkb"/>
</dbReference>
<dbReference type="InterPro" id="IPR037151">
    <property type="entry name" value="AlkB-like_sf"/>
</dbReference>
<evidence type="ECO:0000313" key="7">
    <source>
        <dbReference type="EMBL" id="JAD12268.1"/>
    </source>
</evidence>
<dbReference type="Gene3D" id="2.60.120.590">
    <property type="entry name" value="Alpha-ketoglutarate-dependent dioxygenase AlkB-like"/>
    <property type="match status" value="1"/>
</dbReference>
<keyword evidence="3" id="KW-0560">Oxidoreductase</keyword>
<dbReference type="GO" id="GO:0035515">
    <property type="term" value="F:oxidative RNA demethylase activity"/>
    <property type="evidence" value="ECO:0007669"/>
    <property type="project" value="TreeGrafter"/>
</dbReference>
<evidence type="ECO:0000256" key="4">
    <source>
        <dbReference type="ARBA" id="ARBA00023004"/>
    </source>
</evidence>
<dbReference type="CTD" id="2768870"/>
<protein>
    <submittedName>
        <fullName evidence="7">Alkylated DNA repair protein alkB homolog 1</fullName>
    </submittedName>
</protein>
<comment type="cofactor">
    <cofactor evidence="5">
        <name>Fe(2+)</name>
        <dbReference type="ChEBI" id="CHEBI:29033"/>
    </cofactor>
    <text evidence="5">Binds 1 Fe(2+) ion per subunit.</text>
</comment>
<dbReference type="GO" id="GO:0035513">
    <property type="term" value="P:oxidative RNA demethylation"/>
    <property type="evidence" value="ECO:0007669"/>
    <property type="project" value="TreeGrafter"/>
</dbReference>
<dbReference type="GO" id="GO:0005634">
    <property type="term" value="C:nucleus"/>
    <property type="evidence" value="ECO:0007669"/>
    <property type="project" value="TreeGrafter"/>
</dbReference>
<feature type="binding site" evidence="5">
    <location>
        <position position="197"/>
    </location>
    <ligand>
        <name>Fe cation</name>
        <dbReference type="ChEBI" id="CHEBI:24875"/>
        <note>catalytic</note>
    </ligand>
</feature>
<feature type="binding site" evidence="5">
    <location>
        <position position="253"/>
    </location>
    <ligand>
        <name>Fe cation</name>
        <dbReference type="ChEBI" id="CHEBI:24875"/>
        <note>catalytic</note>
    </ligand>
</feature>
<dbReference type="PANTHER" id="PTHR16557:SF2">
    <property type="entry name" value="NUCLEIC ACID DIOXYGENASE ALKBH1"/>
    <property type="match status" value="1"/>
</dbReference>
<name>A0A0A1XP00_ZEUCU</name>
<dbReference type="OrthoDB" id="6614653at2759"/>
<dbReference type="AlphaFoldDB" id="A0A0A1XP00"/>
<keyword evidence="4 5" id="KW-0408">Iron</keyword>
<reference evidence="7" key="1">
    <citation type="submission" date="2014-11" db="EMBL/GenBank/DDBJ databases">
        <authorList>
            <person name="Geib S."/>
        </authorList>
    </citation>
    <scope>NUCLEOTIDE SEQUENCE</scope>
</reference>
<dbReference type="InterPro" id="IPR027450">
    <property type="entry name" value="AlkB-like"/>
</dbReference>
<feature type="domain" description="Fe2OG dioxygenase" evidence="6">
    <location>
        <begin position="179"/>
        <end position="290"/>
    </location>
</feature>
<dbReference type="GeneID" id="105218943"/>
<dbReference type="InterPro" id="IPR005123">
    <property type="entry name" value="Oxoglu/Fe-dep_dioxygenase_dom"/>
</dbReference>
<sequence>MFKERFKYYKRKLPVPDFSSVIDLDKSVHEFAAQIQQVNLNAPQHVTEDFPGLEPVNKWLCYSLNTSGVIVIRNPFTVQGQRYWMARCLQDYSRSPNVNNLSPHLFPAEVLDDWWRSLQTSNDMDEIRRMNISMRWATLGYHHDWDSKLYSDEKRGVFPNDLASLSAYFASALGFKFYESQAAIVNFYPIGTTLSAHTDHSEPNRTAPLFSFSFGQTAIFLIGGRTKDVSPLAVYLRSGDVLVMSGESRLCYHAVPRVMKASDEPWNNLVHTESAISTESPSCKRARIEPVVIDKVNTFGIDTTLYQQVIDETFWLPFKNYLNYARININVRQVLNAGETKLPSLEQDLNSNTEDLKKNNANNN</sequence>
<organism evidence="7">
    <name type="scientific">Zeugodacus cucurbitae</name>
    <name type="common">Melon fruit fly</name>
    <name type="synonym">Bactrocera cucurbitae</name>
    <dbReference type="NCBI Taxonomy" id="28588"/>
    <lineage>
        <taxon>Eukaryota</taxon>
        <taxon>Metazoa</taxon>
        <taxon>Ecdysozoa</taxon>
        <taxon>Arthropoda</taxon>
        <taxon>Hexapoda</taxon>
        <taxon>Insecta</taxon>
        <taxon>Pterygota</taxon>
        <taxon>Neoptera</taxon>
        <taxon>Endopterygota</taxon>
        <taxon>Diptera</taxon>
        <taxon>Brachycera</taxon>
        <taxon>Muscomorpha</taxon>
        <taxon>Tephritoidea</taxon>
        <taxon>Tephritidae</taxon>
        <taxon>Zeugodacus</taxon>
        <taxon>Zeugodacus</taxon>
    </lineage>
</organism>
<dbReference type="GO" id="GO:0005737">
    <property type="term" value="C:cytoplasm"/>
    <property type="evidence" value="ECO:0007669"/>
    <property type="project" value="TreeGrafter"/>
</dbReference>
<evidence type="ECO:0000256" key="5">
    <source>
        <dbReference type="PIRSR" id="PIRSR604574-2"/>
    </source>
</evidence>
<evidence type="ECO:0000256" key="1">
    <source>
        <dbReference type="ARBA" id="ARBA00022723"/>
    </source>
</evidence>
<dbReference type="GO" id="GO:0035516">
    <property type="term" value="F:broad specificity oxidative DNA demethylase activity"/>
    <property type="evidence" value="ECO:0007669"/>
    <property type="project" value="TreeGrafter"/>
</dbReference>
<keyword evidence="2" id="KW-0223">Dioxygenase</keyword>
<evidence type="ECO:0000256" key="2">
    <source>
        <dbReference type="ARBA" id="ARBA00022964"/>
    </source>
</evidence>
<keyword evidence="1 5" id="KW-0479">Metal-binding</keyword>
<dbReference type="SUPFAM" id="SSF51197">
    <property type="entry name" value="Clavaminate synthase-like"/>
    <property type="match status" value="1"/>
</dbReference>
<dbReference type="GO" id="GO:0008198">
    <property type="term" value="F:ferrous iron binding"/>
    <property type="evidence" value="ECO:0007669"/>
    <property type="project" value="TreeGrafter"/>
</dbReference>
<gene>
    <name evidence="7" type="primary">Alkbh1</name>
    <name evidence="7" type="ORF">g.6278</name>
</gene>
<proteinExistence type="predicted"/>
<evidence type="ECO:0000256" key="3">
    <source>
        <dbReference type="ARBA" id="ARBA00023002"/>
    </source>
</evidence>
<evidence type="ECO:0000259" key="6">
    <source>
        <dbReference type="PROSITE" id="PS51471"/>
    </source>
</evidence>